<dbReference type="EMBL" id="HBGS01009208">
    <property type="protein sequence ID" value="CAD9383455.1"/>
    <property type="molecule type" value="Transcribed_RNA"/>
</dbReference>
<proteinExistence type="predicted"/>
<sequence length="769" mass="83559">MGEYGANQLEDAVQIATIIPTPTVDRNTDNVIYISGSTRLVINGTNFRSKYMELQFEPPLVKDVDYILTVRSSTSLLLTRTFTSVWRNDPGPLKLRRINTGAGFLGVGPNDGGITVAVVQMNLGAHGVTVQSTPDKNIYQSSKGPVQISGQGFSSDQLNVLRWANGLRGKGVNYTTVQASSSYLSLELKQGSKWRANGQNLPGPLMLLAVDAGAGFIPVGPTEAKKGRIVATVFEDPHVRPNSKVLYQTHSHQVWIVGSGFTRNQYSTVVTFSPNLVNGEDISVIVHNRTHILVSLFNGKKWSEASGPLKVVSIDSGAGPFALPNGGVTIGTIESDAEDHPSGVTIERSTQTLYQTAVLRKLIITGRELTEETVLTFDPPLVKGEDYTQRFDSSTKLTLSLVKNAKWHYYGGSLMVTSVNVGKGPIELAHGQGIQVANIQPDPTIDESARIVFASHTKKLIVMGSGFSIEGTELTLSPTRRSDYEVERIESNEIVLALNEDSTWADVSEGESQMITVLKVDTGAGEVTMKGDGVVVAKVESDLDDNNCEDSCEWALDGVCDDGSGSDRFWFDDDYGGYYGMDDYYGYGGFYGYYMEDDDFLSAVCEEGTDCSDCGGPATSDVEPVTCENTCQWVNDGYCDDTRTSGLCPAGTDCHDCGPLDASNFTTFDDDGWWDDDDYYWDMDDTFEYARYTKSKPAKLNDGAGSIFLSVLESIVLVVGAAICSVGGYLGFKWYKGQDIAYTLAPTEDVEMTKSTVSSVPITPDNFHT</sequence>
<reference evidence="2" key="1">
    <citation type="submission" date="2021-01" db="EMBL/GenBank/DDBJ databases">
        <authorList>
            <person name="Corre E."/>
            <person name="Pelletier E."/>
            <person name="Niang G."/>
            <person name="Scheremetjew M."/>
            <person name="Finn R."/>
            <person name="Kale V."/>
            <person name="Holt S."/>
            <person name="Cochrane G."/>
            <person name="Meng A."/>
            <person name="Brown T."/>
            <person name="Cohen L."/>
        </authorList>
    </citation>
    <scope>NUCLEOTIDE SEQUENCE</scope>
    <source>
        <strain evidence="2">CCMP1381</strain>
    </source>
</reference>
<keyword evidence="1" id="KW-0472">Membrane</keyword>
<keyword evidence="1" id="KW-1133">Transmembrane helix</keyword>
<organism evidence="2">
    <name type="scientific">Octactis speculum</name>
    <dbReference type="NCBI Taxonomy" id="3111310"/>
    <lineage>
        <taxon>Eukaryota</taxon>
        <taxon>Sar</taxon>
        <taxon>Stramenopiles</taxon>
        <taxon>Ochrophyta</taxon>
        <taxon>Dictyochophyceae</taxon>
        <taxon>Dictyochales</taxon>
        <taxon>Dictyochaceae</taxon>
        <taxon>Octactis</taxon>
    </lineage>
</organism>
<name>A0A7S2B1D8_9STRA</name>
<protein>
    <submittedName>
        <fullName evidence="2">Uncharacterized protein</fullName>
    </submittedName>
</protein>
<evidence type="ECO:0000313" key="2">
    <source>
        <dbReference type="EMBL" id="CAD9383455.1"/>
    </source>
</evidence>
<evidence type="ECO:0000256" key="1">
    <source>
        <dbReference type="SAM" id="Phobius"/>
    </source>
</evidence>
<keyword evidence="1" id="KW-0812">Transmembrane</keyword>
<gene>
    <name evidence="2" type="ORF">DSPE1174_LOCUS4860</name>
</gene>
<dbReference type="AlphaFoldDB" id="A0A7S2B1D8"/>
<accession>A0A7S2B1D8</accession>
<feature type="transmembrane region" description="Helical" evidence="1">
    <location>
        <begin position="707"/>
        <end position="732"/>
    </location>
</feature>